<feature type="compositionally biased region" description="Polar residues" evidence="1">
    <location>
        <begin position="320"/>
        <end position="330"/>
    </location>
</feature>
<sequence>MEKRQETPQKVFEEHRKRRSSLKLTDTMTEPLAPRRVSFARSSYVKVFADDGQNNTLWDNTYEEEIISQTESNRRDEDLKRTRFGGEMSITCLKDVTSLQDSKSEQEEDLDFTCMSLMPNIILTEFNEKISVRNKENEQNVEESKGDIACAMDISTISFSQNHPSALDDEDPDILIDSISLNEENGFNITTHPKVTYSEPKCEVKYSTSLLHFPSRFSSESKCATLTDDNSRIESEYEPRSLRLKEFFKQRTLNTYTPIQDDTDDMIKLYIKDCDKINEEIKIIMHNFRNTQLTRKFMDLEEEIKKISSAFTDSSKDTTAESPSASTNPRRLSMDFPRSLQETIVDDLSHVDEQILKLEEVDGDTYTFSVFGKFVWFKARVRSDDGQVIDIECRSGWKEDRKEWLLSNLHQLITKHIMRKLQNDNLRLCLGNCFDILSLKEYVIIVVEKTLKFHKCNVKLLKNYPTLELDQSGLVTFQCLNVKPPIMWIIKVQLASIEEFNPQSLTVQDIYGKCPDKLKNHVQFILRNNQTGVNCVRHFVDGIVEHFQMMKTNNPMLRK</sequence>
<evidence type="ECO:0000313" key="2">
    <source>
        <dbReference type="EMBL" id="KAL1512609.1"/>
    </source>
</evidence>
<keyword evidence="3" id="KW-1185">Reference proteome</keyword>
<reference evidence="2 3" key="1">
    <citation type="submission" date="2024-05" db="EMBL/GenBank/DDBJ databases">
        <title>Genetic variation in Jamaican populations of the coffee berry borer (Hypothenemus hampei).</title>
        <authorList>
            <person name="Errbii M."/>
            <person name="Myrie A."/>
        </authorList>
    </citation>
    <scope>NUCLEOTIDE SEQUENCE [LARGE SCALE GENOMIC DNA]</scope>
    <source>
        <strain evidence="2">JA-Hopewell-2020-01-JO</strain>
        <tissue evidence="2">Whole body</tissue>
    </source>
</reference>
<dbReference type="Proteomes" id="UP001566132">
    <property type="component" value="Unassembled WGS sequence"/>
</dbReference>
<comment type="caution">
    <text evidence="2">The sequence shown here is derived from an EMBL/GenBank/DDBJ whole genome shotgun (WGS) entry which is preliminary data.</text>
</comment>
<dbReference type="EMBL" id="JBDJPC010000002">
    <property type="protein sequence ID" value="KAL1512609.1"/>
    <property type="molecule type" value="Genomic_DNA"/>
</dbReference>
<feature type="compositionally biased region" description="Basic and acidic residues" evidence="1">
    <location>
        <begin position="1"/>
        <end position="15"/>
    </location>
</feature>
<evidence type="ECO:0000313" key="3">
    <source>
        <dbReference type="Proteomes" id="UP001566132"/>
    </source>
</evidence>
<feature type="region of interest" description="Disordered" evidence="1">
    <location>
        <begin position="311"/>
        <end position="332"/>
    </location>
</feature>
<organism evidence="2 3">
    <name type="scientific">Hypothenemus hampei</name>
    <name type="common">Coffee berry borer</name>
    <dbReference type="NCBI Taxonomy" id="57062"/>
    <lineage>
        <taxon>Eukaryota</taxon>
        <taxon>Metazoa</taxon>
        <taxon>Ecdysozoa</taxon>
        <taxon>Arthropoda</taxon>
        <taxon>Hexapoda</taxon>
        <taxon>Insecta</taxon>
        <taxon>Pterygota</taxon>
        <taxon>Neoptera</taxon>
        <taxon>Endopterygota</taxon>
        <taxon>Coleoptera</taxon>
        <taxon>Polyphaga</taxon>
        <taxon>Cucujiformia</taxon>
        <taxon>Curculionidae</taxon>
        <taxon>Scolytinae</taxon>
        <taxon>Hypothenemus</taxon>
    </lineage>
</organism>
<dbReference type="AlphaFoldDB" id="A0ABD1F8G3"/>
<protein>
    <submittedName>
        <fullName evidence="2">Uncharacterized protein</fullName>
    </submittedName>
</protein>
<name>A0ABD1F8G3_HYPHA</name>
<proteinExistence type="predicted"/>
<feature type="region of interest" description="Disordered" evidence="1">
    <location>
        <begin position="1"/>
        <end position="28"/>
    </location>
</feature>
<gene>
    <name evidence="2" type="ORF">ABEB36_002172</name>
</gene>
<accession>A0ABD1F8G3</accession>
<evidence type="ECO:0000256" key="1">
    <source>
        <dbReference type="SAM" id="MobiDB-lite"/>
    </source>
</evidence>